<protein>
    <submittedName>
        <fullName evidence="3">Uncharacterized protein</fullName>
    </submittedName>
</protein>
<feature type="region of interest" description="Disordered" evidence="2">
    <location>
        <begin position="1"/>
        <end position="35"/>
    </location>
</feature>
<feature type="compositionally biased region" description="Low complexity" evidence="2">
    <location>
        <begin position="16"/>
        <end position="35"/>
    </location>
</feature>
<accession>A0A9P4X8M3</accession>
<comment type="caution">
    <text evidence="3">The sequence shown here is derived from an EMBL/GenBank/DDBJ whole genome shotgun (WGS) entry which is preliminary data.</text>
</comment>
<gene>
    <name evidence="3" type="ORF">CFAM422_009949</name>
</gene>
<reference evidence="3 4" key="1">
    <citation type="submission" date="2018-06" db="EMBL/GenBank/DDBJ databases">
        <title>Genome analysis of cellulolytic fungus Trichoderma lentiforme CFAM-422.</title>
        <authorList>
            <person name="Steindorff A.S."/>
            <person name="Formighieri E.F."/>
            <person name="Midorikawa G.E.O."/>
            <person name="Tamietti M.S."/>
            <person name="Ramos E.Z."/>
            <person name="Silva A.S."/>
            <person name="Bon E.P.S."/>
            <person name="Mendes T.D."/>
            <person name="Damaso M.C.T."/>
            <person name="Favaro L.C.L."/>
        </authorList>
    </citation>
    <scope>NUCLEOTIDE SEQUENCE [LARGE SCALE GENOMIC DNA]</scope>
    <source>
        <strain evidence="3 4">CFAM-422</strain>
    </source>
</reference>
<dbReference type="SUPFAM" id="SSF58104">
    <property type="entry name" value="Methyl-accepting chemotaxis protein (MCP) signaling domain"/>
    <property type="match status" value="1"/>
</dbReference>
<keyword evidence="4" id="KW-1185">Reference proteome</keyword>
<dbReference type="EMBL" id="QLNT01000019">
    <property type="protein sequence ID" value="KAF3063456.1"/>
    <property type="molecule type" value="Genomic_DNA"/>
</dbReference>
<name>A0A9P4X8M3_9HYPO</name>
<evidence type="ECO:0000313" key="4">
    <source>
        <dbReference type="Proteomes" id="UP000801864"/>
    </source>
</evidence>
<keyword evidence="1" id="KW-0175">Coiled coil</keyword>
<organism evidence="3 4">
    <name type="scientific">Trichoderma lentiforme</name>
    <dbReference type="NCBI Taxonomy" id="1567552"/>
    <lineage>
        <taxon>Eukaryota</taxon>
        <taxon>Fungi</taxon>
        <taxon>Dikarya</taxon>
        <taxon>Ascomycota</taxon>
        <taxon>Pezizomycotina</taxon>
        <taxon>Sordariomycetes</taxon>
        <taxon>Hypocreomycetidae</taxon>
        <taxon>Hypocreales</taxon>
        <taxon>Hypocreaceae</taxon>
        <taxon>Trichoderma</taxon>
    </lineage>
</organism>
<dbReference type="Proteomes" id="UP000801864">
    <property type="component" value="Unassembled WGS sequence"/>
</dbReference>
<proteinExistence type="predicted"/>
<sequence length="250" mass="27377">MASKATTPAPSPGMHPLQLLAGSPALPPSISSPASPSVVQAANLAHRRPNSEIAQIIRSVDEMRESVVEVREHQKYGNKRVSLVLKKVLEYSTEVAQYSTDVASYSDEVDGYRDEVDEYCQKVDASDKKIDKLSKEVGKLIDVVNKVRQDVTAYNQNVDQLSQKVDKVLEMNTRLGLWFDGSNTHTVEPTALDMSAPQVNSNGEVIAIDDDEQGAGDSLESVEQDGTYSTNYFDDAIDGSGDYGVYDMVR</sequence>
<dbReference type="Gene3D" id="1.10.287.950">
    <property type="entry name" value="Methyl-accepting chemotaxis protein"/>
    <property type="match status" value="1"/>
</dbReference>
<dbReference type="AlphaFoldDB" id="A0A9P4X8M3"/>
<evidence type="ECO:0000256" key="2">
    <source>
        <dbReference type="SAM" id="MobiDB-lite"/>
    </source>
</evidence>
<evidence type="ECO:0000256" key="1">
    <source>
        <dbReference type="SAM" id="Coils"/>
    </source>
</evidence>
<feature type="coiled-coil region" evidence="1">
    <location>
        <begin position="116"/>
        <end position="171"/>
    </location>
</feature>
<evidence type="ECO:0000313" key="3">
    <source>
        <dbReference type="EMBL" id="KAF3063456.1"/>
    </source>
</evidence>